<dbReference type="InterPro" id="IPR007372">
    <property type="entry name" value="Lipid/polyisoprenoid-bd_YceI"/>
</dbReference>
<comment type="caution">
    <text evidence="3">The sequence shown here is derived from an EMBL/GenBank/DDBJ whole genome shotgun (WGS) entry which is preliminary data.</text>
</comment>
<keyword evidence="4" id="KW-1185">Reference proteome</keyword>
<dbReference type="Pfam" id="PF04264">
    <property type="entry name" value="YceI"/>
    <property type="match status" value="1"/>
</dbReference>
<organism evidence="3 4">
    <name type="scientific">Sediminibacterium roseum</name>
    <dbReference type="NCBI Taxonomy" id="1978412"/>
    <lineage>
        <taxon>Bacteria</taxon>
        <taxon>Pseudomonadati</taxon>
        <taxon>Bacteroidota</taxon>
        <taxon>Chitinophagia</taxon>
        <taxon>Chitinophagales</taxon>
        <taxon>Chitinophagaceae</taxon>
        <taxon>Sediminibacterium</taxon>
    </lineage>
</organism>
<dbReference type="PANTHER" id="PTHR34406:SF1">
    <property type="entry name" value="PROTEIN YCEI"/>
    <property type="match status" value="1"/>
</dbReference>
<keyword evidence="1" id="KW-0732">Signal</keyword>
<evidence type="ECO:0000259" key="2">
    <source>
        <dbReference type="SMART" id="SM00867"/>
    </source>
</evidence>
<name>A0ABW9ZWP7_9BACT</name>
<dbReference type="EMBL" id="JAACJS010000015">
    <property type="protein sequence ID" value="NCI51444.1"/>
    <property type="molecule type" value="Genomic_DNA"/>
</dbReference>
<evidence type="ECO:0000313" key="3">
    <source>
        <dbReference type="EMBL" id="NCI51444.1"/>
    </source>
</evidence>
<evidence type="ECO:0000313" key="4">
    <source>
        <dbReference type="Proteomes" id="UP000753802"/>
    </source>
</evidence>
<feature type="chain" id="PRO_5046875345" evidence="1">
    <location>
        <begin position="23"/>
        <end position="182"/>
    </location>
</feature>
<reference evidence="3 4" key="1">
    <citation type="submission" date="2020-01" db="EMBL/GenBank/DDBJ databases">
        <title>Genome analysis.</title>
        <authorList>
            <person name="Wu S."/>
            <person name="Wang G."/>
        </authorList>
    </citation>
    <scope>NUCLEOTIDE SEQUENCE [LARGE SCALE GENOMIC DNA]</scope>
    <source>
        <strain evidence="3 4">SYL130</strain>
    </source>
</reference>
<feature type="signal peptide" evidence="1">
    <location>
        <begin position="1"/>
        <end position="22"/>
    </location>
</feature>
<dbReference type="PANTHER" id="PTHR34406">
    <property type="entry name" value="PROTEIN YCEI"/>
    <property type="match status" value="1"/>
</dbReference>
<gene>
    <name evidence="3" type="ORF">GWC95_16060</name>
</gene>
<proteinExistence type="predicted"/>
<sequence>MARMVPVFLCVFLLAYGRPAFAQSYHPVDKSSSVKVTVKNAGMDVEAVLTGLEGEISFNPADLKTASFNISLDARTVSTGIDVRDENLRGEEYLNTGAHPRIGFVSKQVTQMRPGAYTVKGTLTIRGISKDISIPFTAVAKNDGLLFSGECRVNRRDFKIGEGSLVLSDGMQLSLSVFAKKI</sequence>
<dbReference type="SUPFAM" id="SSF101874">
    <property type="entry name" value="YceI-like"/>
    <property type="match status" value="1"/>
</dbReference>
<dbReference type="InterPro" id="IPR036761">
    <property type="entry name" value="TTHA0802/YceI-like_sf"/>
</dbReference>
<dbReference type="RefSeq" id="WP_161819728.1">
    <property type="nucleotide sequence ID" value="NZ_JAACJS010000015.1"/>
</dbReference>
<feature type="domain" description="Lipid/polyisoprenoid-binding YceI-like" evidence="2">
    <location>
        <begin position="24"/>
        <end position="180"/>
    </location>
</feature>
<protein>
    <submittedName>
        <fullName evidence="3">YceI family protein</fullName>
    </submittedName>
</protein>
<accession>A0ABW9ZWP7</accession>
<dbReference type="Proteomes" id="UP000753802">
    <property type="component" value="Unassembled WGS sequence"/>
</dbReference>
<evidence type="ECO:0000256" key="1">
    <source>
        <dbReference type="SAM" id="SignalP"/>
    </source>
</evidence>
<dbReference type="SMART" id="SM00867">
    <property type="entry name" value="YceI"/>
    <property type="match status" value="1"/>
</dbReference>
<dbReference type="Gene3D" id="2.40.128.110">
    <property type="entry name" value="Lipid/polyisoprenoid-binding, YceI-like"/>
    <property type="match status" value="1"/>
</dbReference>